<dbReference type="GO" id="GO:0102265">
    <property type="term" value="F:tRNA-dihydrouridine47 synthase activity"/>
    <property type="evidence" value="ECO:0007669"/>
    <property type="project" value="UniProtKB-EC"/>
</dbReference>
<evidence type="ECO:0000256" key="8">
    <source>
        <dbReference type="ARBA" id="ARBA00023002"/>
    </source>
</evidence>
<comment type="catalytic activity">
    <reaction evidence="9">
        <text>5,6-dihydrouridine(47) in tRNA + NAD(+) = uridine(47) in tRNA + NADH + H(+)</text>
        <dbReference type="Rhea" id="RHEA:53364"/>
        <dbReference type="Rhea" id="RHEA-COMP:13539"/>
        <dbReference type="Rhea" id="RHEA-COMP:13540"/>
        <dbReference type="ChEBI" id="CHEBI:15378"/>
        <dbReference type="ChEBI" id="CHEBI:57540"/>
        <dbReference type="ChEBI" id="CHEBI:57945"/>
        <dbReference type="ChEBI" id="CHEBI:65315"/>
        <dbReference type="ChEBI" id="CHEBI:74443"/>
        <dbReference type="EC" id="1.3.1.89"/>
    </reaction>
    <physiologicalReaction direction="right-to-left" evidence="9">
        <dbReference type="Rhea" id="RHEA:53366"/>
    </physiologicalReaction>
</comment>
<evidence type="ECO:0000256" key="4">
    <source>
        <dbReference type="ARBA" id="ARBA00022630"/>
    </source>
</evidence>
<dbReference type="Pfam" id="PF01207">
    <property type="entry name" value="Dus"/>
    <property type="match status" value="1"/>
</dbReference>
<comment type="cofactor">
    <cofactor evidence="1">
        <name>FMN</name>
        <dbReference type="ChEBI" id="CHEBI:58210"/>
    </cofactor>
</comment>
<dbReference type="EC" id="1.3.1.89" evidence="3"/>
<dbReference type="SUPFAM" id="SSF51395">
    <property type="entry name" value="FMN-linked oxidoreductases"/>
    <property type="match status" value="1"/>
</dbReference>
<gene>
    <name evidence="15" type="ORF">AMON00008_LOCUS5585</name>
</gene>
<dbReference type="PANTHER" id="PTHR45846">
    <property type="entry name" value="TRNA-DIHYDROURIDINE(47) SYNTHASE [NAD(P)(+)]-LIKE"/>
    <property type="match status" value="1"/>
</dbReference>
<dbReference type="CDD" id="cd02801">
    <property type="entry name" value="DUS_like_FMN"/>
    <property type="match status" value="1"/>
</dbReference>
<evidence type="ECO:0000256" key="6">
    <source>
        <dbReference type="ARBA" id="ARBA00022694"/>
    </source>
</evidence>
<evidence type="ECO:0000256" key="11">
    <source>
        <dbReference type="ARBA" id="ARBA00049447"/>
    </source>
</evidence>
<feature type="domain" description="DUS-like FMN-binding" evidence="14">
    <location>
        <begin position="254"/>
        <end position="497"/>
    </location>
</feature>
<dbReference type="AlphaFoldDB" id="A0A7S4UQ94"/>
<evidence type="ECO:0000259" key="14">
    <source>
        <dbReference type="Pfam" id="PF01207"/>
    </source>
</evidence>
<evidence type="ECO:0000256" key="2">
    <source>
        <dbReference type="ARBA" id="ARBA00005451"/>
    </source>
</evidence>
<dbReference type="EMBL" id="HBNR01008491">
    <property type="protein sequence ID" value="CAE4565966.1"/>
    <property type="molecule type" value="Transcribed_RNA"/>
</dbReference>
<evidence type="ECO:0000256" key="10">
    <source>
        <dbReference type="ARBA" id="ARBA00048342"/>
    </source>
</evidence>
<comment type="catalytic activity">
    <reaction evidence="12">
        <text>5,6-dihydrouridine(47) in tRNA + NADP(+) = uridine(47) in tRNA + NADPH + H(+)</text>
        <dbReference type="Rhea" id="RHEA:53360"/>
        <dbReference type="Rhea" id="RHEA-COMP:13539"/>
        <dbReference type="Rhea" id="RHEA-COMP:13540"/>
        <dbReference type="ChEBI" id="CHEBI:15378"/>
        <dbReference type="ChEBI" id="CHEBI:57783"/>
        <dbReference type="ChEBI" id="CHEBI:58349"/>
        <dbReference type="ChEBI" id="CHEBI:65315"/>
        <dbReference type="ChEBI" id="CHEBI:74443"/>
        <dbReference type="EC" id="1.3.1.89"/>
    </reaction>
    <physiologicalReaction direction="right-to-left" evidence="12">
        <dbReference type="Rhea" id="RHEA:53362"/>
    </physiologicalReaction>
</comment>
<dbReference type="PANTHER" id="PTHR45846:SF1">
    <property type="entry name" value="TRNA-DIHYDROURIDINE(47) SYNTHASE [NAD(P)(+)]-LIKE"/>
    <property type="match status" value="1"/>
</dbReference>
<reference evidence="15" key="1">
    <citation type="submission" date="2021-01" db="EMBL/GenBank/DDBJ databases">
        <authorList>
            <person name="Corre E."/>
            <person name="Pelletier E."/>
            <person name="Niang G."/>
            <person name="Scheremetjew M."/>
            <person name="Finn R."/>
            <person name="Kale V."/>
            <person name="Holt S."/>
            <person name="Cochrane G."/>
            <person name="Meng A."/>
            <person name="Brown T."/>
            <person name="Cohen L."/>
        </authorList>
    </citation>
    <scope>NUCLEOTIDE SEQUENCE</scope>
    <source>
        <strain evidence="15">CCMP3105</strain>
    </source>
</reference>
<dbReference type="Gene3D" id="3.20.20.70">
    <property type="entry name" value="Aldolase class I"/>
    <property type="match status" value="1"/>
</dbReference>
<evidence type="ECO:0000256" key="7">
    <source>
        <dbReference type="ARBA" id="ARBA00022857"/>
    </source>
</evidence>
<dbReference type="InterPro" id="IPR035587">
    <property type="entry name" value="DUS-like_FMN-bd"/>
</dbReference>
<organism evidence="15">
    <name type="scientific">Alexandrium monilatum</name>
    <dbReference type="NCBI Taxonomy" id="311494"/>
    <lineage>
        <taxon>Eukaryota</taxon>
        <taxon>Sar</taxon>
        <taxon>Alveolata</taxon>
        <taxon>Dinophyceae</taxon>
        <taxon>Gonyaulacales</taxon>
        <taxon>Pyrocystaceae</taxon>
        <taxon>Alexandrium</taxon>
    </lineage>
</organism>
<keyword evidence="7" id="KW-0521">NADP</keyword>
<evidence type="ECO:0000256" key="13">
    <source>
        <dbReference type="SAM" id="MobiDB-lite"/>
    </source>
</evidence>
<evidence type="ECO:0000313" key="15">
    <source>
        <dbReference type="EMBL" id="CAE4565966.1"/>
    </source>
</evidence>
<accession>A0A7S4UQ94</accession>
<dbReference type="PROSITE" id="PS01136">
    <property type="entry name" value="UPF0034"/>
    <property type="match status" value="1"/>
</dbReference>
<dbReference type="GO" id="GO:0050660">
    <property type="term" value="F:flavin adenine dinucleotide binding"/>
    <property type="evidence" value="ECO:0007669"/>
    <property type="project" value="InterPro"/>
</dbReference>
<dbReference type="InterPro" id="IPR013785">
    <property type="entry name" value="Aldolase_TIM"/>
</dbReference>
<keyword evidence="4" id="KW-0285">Flavoprotein</keyword>
<dbReference type="GO" id="GO:0003723">
    <property type="term" value="F:RNA binding"/>
    <property type="evidence" value="ECO:0007669"/>
    <property type="project" value="TreeGrafter"/>
</dbReference>
<keyword evidence="6" id="KW-0819">tRNA processing</keyword>
<proteinExistence type="inferred from homology"/>
<comment type="catalytic activity">
    <reaction evidence="11">
        <text>a 5,6-dihydrouridine in mRNA + NADP(+) = a uridine in mRNA + NADPH + H(+)</text>
        <dbReference type="Rhea" id="RHEA:69855"/>
        <dbReference type="Rhea" id="RHEA-COMP:14658"/>
        <dbReference type="Rhea" id="RHEA-COMP:17789"/>
        <dbReference type="ChEBI" id="CHEBI:15378"/>
        <dbReference type="ChEBI" id="CHEBI:57783"/>
        <dbReference type="ChEBI" id="CHEBI:58349"/>
        <dbReference type="ChEBI" id="CHEBI:65315"/>
        <dbReference type="ChEBI" id="CHEBI:74443"/>
    </reaction>
    <physiologicalReaction direction="right-to-left" evidence="11">
        <dbReference type="Rhea" id="RHEA:69857"/>
    </physiologicalReaction>
</comment>
<keyword evidence="8" id="KW-0560">Oxidoreductase</keyword>
<evidence type="ECO:0000256" key="12">
    <source>
        <dbReference type="ARBA" id="ARBA00049513"/>
    </source>
</evidence>
<name>A0A7S4UQ94_9DINO</name>
<keyword evidence="5" id="KW-0288">FMN</keyword>
<dbReference type="InterPro" id="IPR018517">
    <property type="entry name" value="tRNA_hU_synthase_CS"/>
</dbReference>
<sequence>MEGGDSAEHPVAEESRSPDDVVTAEEARQRRVQEACARGEAPIRPEYLAAPTAPPKREHPAEASQTGDGEPAKKRKRGMNKNKDRAGNSNAMKAVRSSQLCSRLAYLNACGGDAQTGAAGCKQSHDIEQFFAAKPPAIPGKCPVLETLGVCPAGLNCRFDGHIVDRKNVDKAGNVLSPDSTWASEVPGIGHPSGETNIFGFDLVGQLRKKVFDFSRSQDIAKAWQRYCSGGCEEPLGGIVVPERKPLDLRGKRILAPLTTVGNLPFRRLCVKLGCEVTVGEMALASTILEGGAGELALLRRHASEKCFGVQVAGGDVEAMAKLAQFVDEHVDCDFVDINCGCPLEDVHKRGAGSRLMARTKAMEGVVRCMSAALRTKPLTLKMRTADCEDRKSAEFGGRYAHKLVPRLEEWGVSAITLHGRTARQRYTKLADWGYMSECSTRRVRQTPFVGCGDVMSFEEAEEHCRSHGVDAVMIGRGALMKPWIFTELAERRHWDISASERFDLTRDFVNFGLDHWGADARGVETTRRFLLEMLSFTCRYVPIGLLEAMPPKINWRPRPYVGRSDLETKLASQSAKDWIEISEMLLGKVPEGFSFTPKHKSASYEPPAEGQAPQAVSALTGGAAEIVTAMEATDGQNWLPGTAAQPSSNV</sequence>
<comment type="catalytic activity">
    <reaction evidence="10">
        <text>a 5,6-dihydrouridine in mRNA + NAD(+) = a uridine in mRNA + NADH + H(+)</text>
        <dbReference type="Rhea" id="RHEA:69851"/>
        <dbReference type="Rhea" id="RHEA-COMP:14658"/>
        <dbReference type="Rhea" id="RHEA-COMP:17789"/>
        <dbReference type="ChEBI" id="CHEBI:15378"/>
        <dbReference type="ChEBI" id="CHEBI:57540"/>
        <dbReference type="ChEBI" id="CHEBI:57945"/>
        <dbReference type="ChEBI" id="CHEBI:65315"/>
        <dbReference type="ChEBI" id="CHEBI:74443"/>
    </reaction>
    <physiologicalReaction direction="right-to-left" evidence="10">
        <dbReference type="Rhea" id="RHEA:69853"/>
    </physiologicalReaction>
</comment>
<evidence type="ECO:0000256" key="9">
    <source>
        <dbReference type="ARBA" id="ARBA00048266"/>
    </source>
</evidence>
<feature type="compositionally biased region" description="Basic and acidic residues" evidence="13">
    <location>
        <begin position="1"/>
        <end position="33"/>
    </location>
</feature>
<evidence type="ECO:0000256" key="3">
    <source>
        <dbReference type="ARBA" id="ARBA00012376"/>
    </source>
</evidence>
<comment type="similarity">
    <text evidence="2">Belongs to the Dus family. Dus3 subfamily.</text>
</comment>
<evidence type="ECO:0000256" key="5">
    <source>
        <dbReference type="ARBA" id="ARBA00022643"/>
    </source>
</evidence>
<feature type="region of interest" description="Disordered" evidence="13">
    <location>
        <begin position="1"/>
        <end position="91"/>
    </location>
</feature>
<protein>
    <recommendedName>
        <fullName evidence="3">tRNA-dihydrouridine(47) synthase [NAD(P)(+)]</fullName>
        <ecNumber evidence="3">1.3.1.89</ecNumber>
    </recommendedName>
</protein>
<evidence type="ECO:0000256" key="1">
    <source>
        <dbReference type="ARBA" id="ARBA00001917"/>
    </source>
</evidence>